<keyword evidence="1" id="KW-0472">Membrane</keyword>
<dbReference type="AlphaFoldDB" id="A0A6C0KNB4"/>
<name>A0A6C0KNB4_9ZZZZ</name>
<feature type="transmembrane region" description="Helical" evidence="1">
    <location>
        <begin position="12"/>
        <end position="33"/>
    </location>
</feature>
<organism evidence="2">
    <name type="scientific">viral metagenome</name>
    <dbReference type="NCBI Taxonomy" id="1070528"/>
    <lineage>
        <taxon>unclassified sequences</taxon>
        <taxon>metagenomes</taxon>
        <taxon>organismal metagenomes</taxon>
    </lineage>
</organism>
<proteinExistence type="predicted"/>
<evidence type="ECO:0000256" key="1">
    <source>
        <dbReference type="SAM" id="Phobius"/>
    </source>
</evidence>
<keyword evidence="1" id="KW-1133">Transmembrane helix</keyword>
<reference evidence="2" key="1">
    <citation type="journal article" date="2020" name="Nature">
        <title>Giant virus diversity and host interactions through global metagenomics.</title>
        <authorList>
            <person name="Schulz F."/>
            <person name="Roux S."/>
            <person name="Paez-Espino D."/>
            <person name="Jungbluth S."/>
            <person name="Walsh D.A."/>
            <person name="Denef V.J."/>
            <person name="McMahon K.D."/>
            <person name="Konstantinidis K.T."/>
            <person name="Eloe-Fadrosh E.A."/>
            <person name="Kyrpides N.C."/>
            <person name="Woyke T."/>
        </authorList>
    </citation>
    <scope>NUCLEOTIDE SEQUENCE</scope>
    <source>
        <strain evidence="2">GVMAG-S-3300013014-113</strain>
    </source>
</reference>
<dbReference type="EMBL" id="MN740952">
    <property type="protein sequence ID" value="QHU19495.1"/>
    <property type="molecule type" value="Genomic_DNA"/>
</dbReference>
<keyword evidence="1" id="KW-0812">Transmembrane</keyword>
<evidence type="ECO:0000313" key="2">
    <source>
        <dbReference type="EMBL" id="QHU19495.1"/>
    </source>
</evidence>
<accession>A0A6C0KNB4</accession>
<feature type="transmembrane region" description="Helical" evidence="1">
    <location>
        <begin position="53"/>
        <end position="76"/>
    </location>
</feature>
<sequence>MLKQFVIKNINLVSIVVFLIFFALIMFIKPSIIFDTNGRPREFGIGYKNKTILPLWLTVIILAIASYFFIVCYINFDRFNY</sequence>
<protein>
    <submittedName>
        <fullName evidence="2">Uncharacterized protein</fullName>
    </submittedName>
</protein>